<reference evidence="4" key="1">
    <citation type="journal article" date="2019" name="Int. J. Syst. Evol. Microbiol.">
        <title>The Global Catalogue of Microorganisms (GCM) 10K type strain sequencing project: providing services to taxonomists for standard genome sequencing and annotation.</title>
        <authorList>
            <consortium name="The Broad Institute Genomics Platform"/>
            <consortium name="The Broad Institute Genome Sequencing Center for Infectious Disease"/>
            <person name="Wu L."/>
            <person name="Ma J."/>
        </authorList>
    </citation>
    <scope>NUCLEOTIDE SEQUENCE [LARGE SCALE GENOMIC DNA]</scope>
    <source>
        <strain evidence="4">CGMCC 4.7020</strain>
    </source>
</reference>
<comment type="caution">
    <text evidence="3">The sequence shown here is derived from an EMBL/GenBank/DDBJ whole genome shotgun (WGS) entry which is preliminary data.</text>
</comment>
<gene>
    <name evidence="3" type="ORF">ACFQ5X_38245</name>
</gene>
<dbReference type="Pfam" id="PF05598">
    <property type="entry name" value="DUF772"/>
    <property type="match status" value="1"/>
</dbReference>
<name>A0ABW3XR09_9ACTN</name>
<dbReference type="EMBL" id="JBHTMM010000085">
    <property type="protein sequence ID" value="MFD1311634.1"/>
    <property type="molecule type" value="Genomic_DNA"/>
</dbReference>
<evidence type="ECO:0000259" key="2">
    <source>
        <dbReference type="Pfam" id="PF13751"/>
    </source>
</evidence>
<evidence type="ECO:0000259" key="1">
    <source>
        <dbReference type="Pfam" id="PF05598"/>
    </source>
</evidence>
<keyword evidence="4" id="KW-1185">Reference proteome</keyword>
<evidence type="ECO:0000313" key="4">
    <source>
        <dbReference type="Proteomes" id="UP001597058"/>
    </source>
</evidence>
<dbReference type="PANTHER" id="PTHR35604">
    <property type="entry name" value="TRANSPOSASE INSH FOR INSERTION SEQUENCE ELEMENT IS5A-RELATED"/>
    <property type="match status" value="1"/>
</dbReference>
<dbReference type="InterPro" id="IPR008490">
    <property type="entry name" value="Transposase_InsH_N"/>
</dbReference>
<dbReference type="RefSeq" id="WP_381330350.1">
    <property type="nucleotide sequence ID" value="NZ_JBHTMM010000085.1"/>
</dbReference>
<sequence length="571" mass="62765">MRPKGLPDVPAQAAAVARAAFPQGSLAMRVRDRLAEVFADEPFADAFGVRGAPGLSPGVLSLVTVLQFAEDLTDRQAAAMAVRAIDWKYALGAELTDTGFDASVLSRFRTRLAGHGMERVVFDRLLEHCKDGGLVAAGGKQRTDSTHVISAVRDLNRLELAGESVRAALEALAVAAPAWLAGQVDVAEFAHRYGPRVDGWRMPSSQTKRDRLAQVFGQDALELCRAAWAFDAPGWIREIESVRLLRQILVQTYYLHTDTRGREVIKKRDADDEGVPPGQLRLASPYDPDARWAAKGEDLFWMGFKVHITETCDTPAEAEAEAEAEAGVRAAPNLITDVFTTDATVPDVEATAPVQRRLAEHGVKPGEHYLDSGYPSADLITAALKRGTRMVTPVLLDHSAQAKAATGFDKNAFAIDWKARQVRCPAGKSSAHWNPVKQHGADAIVITFSVRTCRPCPFQEQCTSSALGRRMLTLRPREPHEALVRARAEQKTETWKAKYALRAGVEGTINQALDITGMRRARYRGLPKVRLQHAFSATALNVIRLDAYWTGHDQHHTRTSRLEHLAYRLTA</sequence>
<evidence type="ECO:0000313" key="3">
    <source>
        <dbReference type="EMBL" id="MFD1311634.1"/>
    </source>
</evidence>
<protein>
    <submittedName>
        <fullName evidence="3">IS1182 family transposase</fullName>
    </submittedName>
</protein>
<dbReference type="InterPro" id="IPR025668">
    <property type="entry name" value="Tnp_DDE_dom"/>
</dbReference>
<feature type="domain" description="Transposase InsH N-terminal" evidence="1">
    <location>
        <begin position="21"/>
        <end position="111"/>
    </location>
</feature>
<dbReference type="Pfam" id="PF13751">
    <property type="entry name" value="DDE_Tnp_1_6"/>
    <property type="match status" value="1"/>
</dbReference>
<feature type="domain" description="Transposase DDE" evidence="2">
    <location>
        <begin position="424"/>
        <end position="545"/>
    </location>
</feature>
<dbReference type="Proteomes" id="UP001597058">
    <property type="component" value="Unassembled WGS sequence"/>
</dbReference>
<proteinExistence type="predicted"/>
<dbReference type="NCBIfam" id="NF033551">
    <property type="entry name" value="transpos_IS1182"/>
    <property type="match status" value="1"/>
</dbReference>
<organism evidence="3 4">
    <name type="scientific">Streptomyces kaempferi</name>
    <dbReference type="NCBI Taxonomy" id="333725"/>
    <lineage>
        <taxon>Bacteria</taxon>
        <taxon>Bacillati</taxon>
        <taxon>Actinomycetota</taxon>
        <taxon>Actinomycetes</taxon>
        <taxon>Kitasatosporales</taxon>
        <taxon>Streptomycetaceae</taxon>
        <taxon>Streptomyces</taxon>
    </lineage>
</organism>
<dbReference type="PANTHER" id="PTHR35604:SF2">
    <property type="entry name" value="TRANSPOSASE INSH FOR INSERTION SEQUENCE ELEMENT IS5A-RELATED"/>
    <property type="match status" value="1"/>
</dbReference>
<accession>A0ABW3XR09</accession>
<dbReference type="InterPro" id="IPR047629">
    <property type="entry name" value="IS1182_transpos"/>
</dbReference>